<dbReference type="InterPro" id="IPR050194">
    <property type="entry name" value="Glycosyltransferase_grp1"/>
</dbReference>
<dbReference type="InterPro" id="IPR001296">
    <property type="entry name" value="Glyco_trans_1"/>
</dbReference>
<reference evidence="2" key="1">
    <citation type="submission" date="2021-07" db="EMBL/GenBank/DDBJ databases">
        <title>Roseobacter insulae sp. nov., isolated from a tidal flat.</title>
        <authorList>
            <person name="Park S."/>
            <person name="Yoon J.-H."/>
        </authorList>
    </citation>
    <scope>NUCLEOTIDE SEQUENCE</scope>
    <source>
        <strain evidence="2">YSTF-M11</strain>
    </source>
</reference>
<dbReference type="CDD" id="cd03801">
    <property type="entry name" value="GT4_PimA-like"/>
    <property type="match status" value="1"/>
</dbReference>
<dbReference type="Proteomes" id="UP001138661">
    <property type="component" value="Unassembled WGS sequence"/>
</dbReference>
<evidence type="ECO:0000313" key="3">
    <source>
        <dbReference type="Proteomes" id="UP001138661"/>
    </source>
</evidence>
<comment type="caution">
    <text evidence="2">The sequence shown here is derived from an EMBL/GenBank/DDBJ whole genome shotgun (WGS) entry which is preliminary data.</text>
</comment>
<organism evidence="2 3">
    <name type="scientific">Roseobacter insulae</name>
    <dbReference type="NCBI Taxonomy" id="2859783"/>
    <lineage>
        <taxon>Bacteria</taxon>
        <taxon>Pseudomonadati</taxon>
        <taxon>Pseudomonadota</taxon>
        <taxon>Alphaproteobacteria</taxon>
        <taxon>Rhodobacterales</taxon>
        <taxon>Roseobacteraceae</taxon>
        <taxon>Roseobacter</taxon>
    </lineage>
</organism>
<dbReference type="Pfam" id="PF00534">
    <property type="entry name" value="Glycos_transf_1"/>
    <property type="match status" value="1"/>
</dbReference>
<proteinExistence type="predicted"/>
<gene>
    <name evidence="2" type="ORF">KX928_08790</name>
</gene>
<accession>A0A9X1JY73</accession>
<protein>
    <submittedName>
        <fullName evidence="2">Glycosyltransferase family 4 protein</fullName>
    </submittedName>
</protein>
<dbReference type="GO" id="GO:0016758">
    <property type="term" value="F:hexosyltransferase activity"/>
    <property type="evidence" value="ECO:0007669"/>
    <property type="project" value="TreeGrafter"/>
</dbReference>
<dbReference type="RefSeq" id="WP_219501131.1">
    <property type="nucleotide sequence ID" value="NZ_JAHXDN010000002.1"/>
</dbReference>
<feature type="domain" description="Glycosyl transferase family 1" evidence="1">
    <location>
        <begin position="159"/>
        <end position="332"/>
    </location>
</feature>
<dbReference type="EMBL" id="JAHXDN010000002">
    <property type="protein sequence ID" value="MBW4707880.1"/>
    <property type="molecule type" value="Genomic_DNA"/>
</dbReference>
<dbReference type="PANTHER" id="PTHR45947">
    <property type="entry name" value="SULFOQUINOVOSYL TRANSFERASE SQD2"/>
    <property type="match status" value="1"/>
</dbReference>
<sequence length="357" mass="39176">MTPPAAPVPPLREIEVIAPNFKKRHSGVTSTVIRLVPLQARQIAITSCAPDLPPEVPNLPPRRLLLLPRSGPSGARVWHARRNVEMVAGLALKYLAGKRLKLLFTSAAQRRHTGFTRWLIRQMDAVIATSSKSASYLEREAQVIRHGVDCTQFQPVDDRAALRAALNLPTDGPLIGCFGRIRHQKGNDLFVAAMIEVFATHPTARALIMGRATAEHQDFLKQLKKDVAEASLSDRILFRDEVPIEDLARHFQALDLYVAPQRWEGFGLTPLEAMACGAPAVATKVGAFEELIVEGETGHLVEIEDARAIADAVTRLLHDPSALRAMSKAARARAEGSFRLEQEAAAIVSVYRRLLGS</sequence>
<dbReference type="AlphaFoldDB" id="A0A9X1JY73"/>
<evidence type="ECO:0000259" key="1">
    <source>
        <dbReference type="Pfam" id="PF00534"/>
    </source>
</evidence>
<keyword evidence="3" id="KW-1185">Reference proteome</keyword>
<dbReference type="PANTHER" id="PTHR45947:SF3">
    <property type="entry name" value="SULFOQUINOVOSYL TRANSFERASE SQD2"/>
    <property type="match status" value="1"/>
</dbReference>
<evidence type="ECO:0000313" key="2">
    <source>
        <dbReference type="EMBL" id="MBW4707880.1"/>
    </source>
</evidence>
<name>A0A9X1JY73_9RHOB</name>